<dbReference type="Proteomes" id="UP000648257">
    <property type="component" value="Unassembled WGS sequence"/>
</dbReference>
<dbReference type="RefSeq" id="WP_186924795.1">
    <property type="nucleotide sequence ID" value="NZ_JACOFW010000082.1"/>
</dbReference>
<name>A0ABR6XA77_9BURK</name>
<dbReference type="PANTHER" id="PTHR33055:SF3">
    <property type="entry name" value="PUTATIVE TRANSPOSASE FOR IS117-RELATED"/>
    <property type="match status" value="1"/>
</dbReference>
<protein>
    <submittedName>
        <fullName evidence="2">IS110 family transposase</fullName>
    </submittedName>
</protein>
<feature type="domain" description="Transposase IS110-like N-terminal" evidence="1">
    <location>
        <begin position="6"/>
        <end position="145"/>
    </location>
</feature>
<dbReference type="InterPro" id="IPR002525">
    <property type="entry name" value="Transp_IS110-like_N"/>
</dbReference>
<evidence type="ECO:0000259" key="1">
    <source>
        <dbReference type="Pfam" id="PF01548"/>
    </source>
</evidence>
<dbReference type="NCBIfam" id="NF033542">
    <property type="entry name" value="transpos_IS110"/>
    <property type="match status" value="1"/>
</dbReference>
<proteinExistence type="predicted"/>
<dbReference type="Pfam" id="PF01548">
    <property type="entry name" value="DEDD_Tnp_IS110"/>
    <property type="match status" value="1"/>
</dbReference>
<feature type="non-terminal residue" evidence="2">
    <location>
        <position position="162"/>
    </location>
</feature>
<dbReference type="PANTHER" id="PTHR33055">
    <property type="entry name" value="TRANSPOSASE FOR INSERTION SEQUENCE ELEMENT IS1111A"/>
    <property type="match status" value="1"/>
</dbReference>
<organism evidence="2 3">
    <name type="scientific">Undibacterium seohonense</name>
    <dbReference type="NCBI Taxonomy" id="1344950"/>
    <lineage>
        <taxon>Bacteria</taxon>
        <taxon>Pseudomonadati</taxon>
        <taxon>Pseudomonadota</taxon>
        <taxon>Betaproteobacteria</taxon>
        <taxon>Burkholderiales</taxon>
        <taxon>Oxalobacteraceae</taxon>
        <taxon>Undibacterium</taxon>
    </lineage>
</organism>
<gene>
    <name evidence="2" type="ORF">H8K52_20640</name>
</gene>
<evidence type="ECO:0000313" key="3">
    <source>
        <dbReference type="Proteomes" id="UP000648257"/>
    </source>
</evidence>
<dbReference type="EMBL" id="JACOFW010000082">
    <property type="protein sequence ID" value="MBC3809745.1"/>
    <property type="molecule type" value="Genomic_DNA"/>
</dbReference>
<accession>A0ABR6XA77</accession>
<dbReference type="InterPro" id="IPR047650">
    <property type="entry name" value="Transpos_IS110"/>
</dbReference>
<comment type="caution">
    <text evidence="2">The sequence shown here is derived from an EMBL/GenBank/DDBJ whole genome shotgun (WGS) entry which is preliminary data.</text>
</comment>
<reference evidence="2 3" key="1">
    <citation type="submission" date="2020-08" db="EMBL/GenBank/DDBJ databases">
        <title>Novel species isolated from subtropical streams in China.</title>
        <authorList>
            <person name="Lu H."/>
        </authorList>
    </citation>
    <scope>NUCLEOTIDE SEQUENCE [LARGE SCALE GENOMIC DNA]</scope>
    <source>
        <strain evidence="2 3">KACC 16656</strain>
    </source>
</reference>
<evidence type="ECO:0000313" key="2">
    <source>
        <dbReference type="EMBL" id="MBC3809745.1"/>
    </source>
</evidence>
<sequence length="162" mass="18435">MNITRIGIDLAKQVFQLHGVDRFEKVVLRKQLRRAQMYDFFRNLPPCLIGMEACGSSHYWARELRKYGHQVKLIAAQFVKPYVKSGKNDANDAEAICEAVGRPSMRFVSIKEVDQQVVQAEHRIRSRLIRARTALCNEIRGLLGEFGIVIALGVSQVRQALP</sequence>
<keyword evidence="3" id="KW-1185">Reference proteome</keyword>